<name>A0ACC2NLJ5_9HYME</name>
<keyword evidence="2" id="KW-1185">Reference proteome</keyword>
<evidence type="ECO:0000313" key="2">
    <source>
        <dbReference type="Proteomes" id="UP001239111"/>
    </source>
</evidence>
<organism evidence="1 2">
    <name type="scientific">Eretmocerus hayati</name>
    <dbReference type="NCBI Taxonomy" id="131215"/>
    <lineage>
        <taxon>Eukaryota</taxon>
        <taxon>Metazoa</taxon>
        <taxon>Ecdysozoa</taxon>
        <taxon>Arthropoda</taxon>
        <taxon>Hexapoda</taxon>
        <taxon>Insecta</taxon>
        <taxon>Pterygota</taxon>
        <taxon>Neoptera</taxon>
        <taxon>Endopterygota</taxon>
        <taxon>Hymenoptera</taxon>
        <taxon>Apocrita</taxon>
        <taxon>Proctotrupomorpha</taxon>
        <taxon>Chalcidoidea</taxon>
        <taxon>Aphelinidae</taxon>
        <taxon>Aphelininae</taxon>
        <taxon>Eretmocerus</taxon>
    </lineage>
</organism>
<evidence type="ECO:0000313" key="1">
    <source>
        <dbReference type="EMBL" id="KAJ8671164.1"/>
    </source>
</evidence>
<comment type="caution">
    <text evidence="1">The sequence shown here is derived from an EMBL/GenBank/DDBJ whole genome shotgun (WGS) entry which is preliminary data.</text>
</comment>
<dbReference type="Proteomes" id="UP001239111">
    <property type="component" value="Chromosome 3"/>
</dbReference>
<protein>
    <submittedName>
        <fullName evidence="1">Uncharacterized protein</fullName>
    </submittedName>
</protein>
<gene>
    <name evidence="1" type="ORF">QAD02_002423</name>
</gene>
<reference evidence="1" key="1">
    <citation type="submission" date="2023-04" db="EMBL/GenBank/DDBJ databases">
        <title>A chromosome-level genome assembly of the parasitoid wasp Eretmocerus hayati.</title>
        <authorList>
            <person name="Zhong Y."/>
            <person name="Liu S."/>
            <person name="Liu Y."/>
        </authorList>
    </citation>
    <scope>NUCLEOTIDE SEQUENCE</scope>
    <source>
        <strain evidence="1">ZJU_SS_LIU_2023</strain>
    </source>
</reference>
<proteinExistence type="predicted"/>
<accession>A0ACC2NLJ5</accession>
<sequence length="269" mass="30538">MFGGMPDSVAYRTRQTAIEAESIESNGNLVIEQFGESTSLLPSNNAEHSEIVCPEKILFEVEADSISPLVSQASSNRNIDPCSATTWKEKITPRNSELVVLEARNKNLESESTSGEDFEELIDGSGRFSEKLQNLLKVVLFPASGMSVEKVLNMLQVIYLRHKISKEARFAILELIKVLAGPDYQNLNLSKYYVTKFNKSIDENKTYTFYCTDCFKVISEPLLRKNFTKNVSGKCQDCEKVFQFSTKDNNFYINMNIESQLRNLFLKMN</sequence>
<dbReference type="EMBL" id="CM056743">
    <property type="protein sequence ID" value="KAJ8671164.1"/>
    <property type="molecule type" value="Genomic_DNA"/>
</dbReference>